<dbReference type="Pfam" id="PF02558">
    <property type="entry name" value="ApbA"/>
    <property type="match status" value="1"/>
</dbReference>
<feature type="transmembrane region" description="Helical" evidence="1">
    <location>
        <begin position="12"/>
        <end position="30"/>
    </location>
</feature>
<dbReference type="FunFam" id="3.40.50.720:FF:000609">
    <property type="entry name" value="2-dehydropantoate 2-reductase"/>
    <property type="match status" value="1"/>
</dbReference>
<dbReference type="InterPro" id="IPR013332">
    <property type="entry name" value="KPR_N"/>
</dbReference>
<protein>
    <recommendedName>
        <fullName evidence="2">Ketopantoate reductase N-terminal domain-containing protein</fullName>
    </recommendedName>
</protein>
<evidence type="ECO:0000313" key="3">
    <source>
        <dbReference type="EMBL" id="QIX01760.1"/>
    </source>
</evidence>
<dbReference type="InterPro" id="IPR051402">
    <property type="entry name" value="KPR-Related"/>
</dbReference>
<keyword evidence="1" id="KW-0812">Transmembrane</keyword>
<evidence type="ECO:0000256" key="1">
    <source>
        <dbReference type="SAM" id="Phobius"/>
    </source>
</evidence>
<dbReference type="Proteomes" id="UP000503462">
    <property type="component" value="Chromosome 5"/>
</dbReference>
<dbReference type="EMBL" id="CP051143">
    <property type="protein sequence ID" value="QIX01760.1"/>
    <property type="molecule type" value="Genomic_DNA"/>
</dbReference>
<name>A0A6H0Y574_9PEZI</name>
<gene>
    <name evidence="3" type="ORF">AMS68_007277</name>
</gene>
<dbReference type="OrthoDB" id="3609at2759"/>
<keyword evidence="1" id="KW-0472">Membrane</keyword>
<reference evidence="3 4" key="1">
    <citation type="journal article" date="2016" name="Sci. Rep.">
        <title>Peltaster fructicola genome reveals evolution from an invasive phytopathogen to an ectophytic parasite.</title>
        <authorList>
            <person name="Xu C."/>
            <person name="Chen H."/>
            <person name="Gleason M.L."/>
            <person name="Xu J.R."/>
            <person name="Liu H."/>
            <person name="Zhang R."/>
            <person name="Sun G."/>
        </authorList>
    </citation>
    <scope>NUCLEOTIDE SEQUENCE [LARGE SCALE GENOMIC DNA]</scope>
    <source>
        <strain evidence="3 4">LNHT1506</strain>
    </source>
</reference>
<dbReference type="Gene3D" id="3.40.50.720">
    <property type="entry name" value="NAD(P)-binding Rossmann-like Domain"/>
    <property type="match status" value="1"/>
</dbReference>
<proteinExistence type="predicted"/>
<keyword evidence="1" id="KW-1133">Transmembrane helix</keyword>
<accession>A0A6H0Y574</accession>
<dbReference type="InterPro" id="IPR036291">
    <property type="entry name" value="NAD(P)-bd_dom_sf"/>
</dbReference>
<evidence type="ECO:0000313" key="4">
    <source>
        <dbReference type="Proteomes" id="UP000503462"/>
    </source>
</evidence>
<dbReference type="PANTHER" id="PTHR21708">
    <property type="entry name" value="PROBABLE 2-DEHYDROPANTOATE 2-REDUCTASE"/>
    <property type="match status" value="1"/>
</dbReference>
<organism evidence="3 4">
    <name type="scientific">Peltaster fructicola</name>
    <dbReference type="NCBI Taxonomy" id="286661"/>
    <lineage>
        <taxon>Eukaryota</taxon>
        <taxon>Fungi</taxon>
        <taxon>Dikarya</taxon>
        <taxon>Ascomycota</taxon>
        <taxon>Pezizomycotina</taxon>
        <taxon>Dothideomycetes</taxon>
        <taxon>Dothideomycetes incertae sedis</taxon>
        <taxon>Peltaster</taxon>
    </lineage>
</organism>
<dbReference type="SUPFAM" id="SSF51735">
    <property type="entry name" value="NAD(P)-binding Rossmann-fold domains"/>
    <property type="match status" value="1"/>
</dbReference>
<sequence length="200" mass="22296">MTAVPKDTKQIRILLFGLGAIGGFYAFILGRCKNVSLSVVARSNYAKVNEEGLFIDSLNHGQHQISFENAAADGTFDYIVCCNKATDPATVPSLFSKLTTDTTTFVVIQNGVGNEEYFQKKYPANTVLSCVIWVHAIQVEPNLVKHMKPEFTELGLHRNLTLPIDVEQFRLHEFHDLLVSGGSKVSVEPDIQVKRWEKVV</sequence>
<dbReference type="AlphaFoldDB" id="A0A6H0Y574"/>
<keyword evidence="4" id="KW-1185">Reference proteome</keyword>
<evidence type="ECO:0000259" key="2">
    <source>
        <dbReference type="Pfam" id="PF02558"/>
    </source>
</evidence>
<dbReference type="PANTHER" id="PTHR21708:SF40">
    <property type="entry name" value="REDUCTASE FAMILY PROTEIN, PUTATIVE (AFU_ORTHOLOGUE AFUA_2G14497)-RELATED"/>
    <property type="match status" value="1"/>
</dbReference>
<dbReference type="GO" id="GO:0005737">
    <property type="term" value="C:cytoplasm"/>
    <property type="evidence" value="ECO:0007669"/>
    <property type="project" value="TreeGrafter"/>
</dbReference>
<feature type="domain" description="Ketopantoate reductase N-terminal" evidence="2">
    <location>
        <begin position="13"/>
        <end position="157"/>
    </location>
</feature>